<feature type="region of interest" description="Disordered" evidence="1">
    <location>
        <begin position="1"/>
        <end position="196"/>
    </location>
</feature>
<gene>
    <name evidence="3" type="ORF">GB864_13300</name>
</gene>
<comment type="caution">
    <text evidence="3">The sequence shown here is derived from an EMBL/GenBank/DDBJ whole genome shotgun (WGS) entry which is preliminary data.</text>
</comment>
<feature type="compositionally biased region" description="Basic and acidic residues" evidence="1">
    <location>
        <begin position="749"/>
        <end position="770"/>
    </location>
</feature>
<protein>
    <recommendedName>
        <fullName evidence="5">Septum formation-related domain-containing protein</fullName>
    </recommendedName>
</protein>
<evidence type="ECO:0000313" key="4">
    <source>
        <dbReference type="Proteomes" id="UP000438182"/>
    </source>
</evidence>
<accession>A0A6I4NYS0</accession>
<feature type="compositionally biased region" description="Basic and acidic residues" evidence="1">
    <location>
        <begin position="633"/>
        <end position="660"/>
    </location>
</feature>
<dbReference type="EMBL" id="WSTA01000065">
    <property type="protein sequence ID" value="MWB99520.1"/>
    <property type="molecule type" value="Genomic_DNA"/>
</dbReference>
<dbReference type="AlphaFoldDB" id="A0A6I4NYS0"/>
<keyword evidence="2" id="KW-0812">Transmembrane</keyword>
<organism evidence="3 4">
    <name type="scientific">Agromyces seonyuensis</name>
    <dbReference type="NCBI Taxonomy" id="2662446"/>
    <lineage>
        <taxon>Bacteria</taxon>
        <taxon>Bacillati</taxon>
        <taxon>Actinomycetota</taxon>
        <taxon>Actinomycetes</taxon>
        <taxon>Micrococcales</taxon>
        <taxon>Microbacteriaceae</taxon>
        <taxon>Agromyces</taxon>
    </lineage>
</organism>
<evidence type="ECO:0000313" key="3">
    <source>
        <dbReference type="EMBL" id="MWB99520.1"/>
    </source>
</evidence>
<feature type="compositionally biased region" description="Basic and acidic residues" evidence="1">
    <location>
        <begin position="64"/>
        <end position="196"/>
    </location>
</feature>
<name>A0A6I4NYS0_9MICO</name>
<feature type="non-terminal residue" evidence="3">
    <location>
        <position position="1"/>
    </location>
</feature>
<evidence type="ECO:0000256" key="2">
    <source>
        <dbReference type="SAM" id="Phobius"/>
    </source>
</evidence>
<keyword evidence="2" id="KW-0472">Membrane</keyword>
<feature type="compositionally biased region" description="Basic and acidic residues" evidence="1">
    <location>
        <begin position="47"/>
        <end position="56"/>
    </location>
</feature>
<feature type="region of interest" description="Disordered" evidence="1">
    <location>
        <begin position="631"/>
        <end position="791"/>
    </location>
</feature>
<sequence length="977" mass="103577">PVPPPFVGGPAPAPAVQPVAPPPAPAVPSTPQPVTDYRSTGSWGGGDDARRGRRSADGPFEPDAAAREAAQRAESERADADLRARFEAAQRAEAVREAAAREAAEREARETAAREAAAREAAAREAAAREAAAREAAAREAAAREAAAREAAAREAAAREAAAREAAAREAAAREAEAREAAAREIAARREEAERVAREEFEAMQRAQREEAERVAREEFEAQLRAQREEAERVAREEFEAIQRARREEAELAAFAEFEALQRAEAERLAAAAPAPEPARSLGMPGDDELWAAFADTGAETDDDDAEDEWVQTADGQWIRQPAETWAAEPAAAGWAEQSGDSWADQADGWVQTADGEWVQQAATGWEPEYAEEAAPAAAWVEQPAAGGWSLADDDAEDEWVQTADGEWVQRPASRDSEQVAPAAAWVEQPAAGGWSLADDDVEDEWVQTADGEWVQRPAAAAVEDEWADSEDGADDGVEWVQTADGQWVPALEAEHDEGAGLPEELEATAAEGDELWNLFGGREQDEIDPPVRRRSFEEPAEPLEATRALPAVGAANGWSLADEVEGPEAEHAPGDEAFFDWGLRADPTAADPRADDAEADPWWDPFGRDQIEQQRLGSFTEAISVLPDDLDDRPVLDRLPNRGRDPFDDGYDADRYRQFDEDENPFAALFAPTGPVPILAGAGSPAAQHDGFGQDPFASLSDDGYGPLRVEPPAREPRGGQDPFAGARGTSGRDDRSADRYASAGRTGSDRAGSDRHGSDRSGSDRRELVGAGAGGRGGSGGSGRGPGDEGGASVVQVLVWVAVGLVALLILLVVWWFGFRQTGTDDTAAGPTETSEAADPAPTAAQAPGGTYRWDALFGGECLDPFTSAWDTEFAVVDCAAPHAAQLVYRGTIVAEEGAAFPGEEALMQQAGTGCAADGVIDVNAAAGIPDLQMQSTYPVTADQWDSGVRNFYCFVSRSGGEALTASLAGPGPAA</sequence>
<reference evidence="3 4" key="1">
    <citation type="submission" date="2019-12" db="EMBL/GenBank/DDBJ databases">
        <authorList>
            <person name="Kim Y.S."/>
        </authorList>
    </citation>
    <scope>NUCLEOTIDE SEQUENCE [LARGE SCALE GENOMIC DNA]</scope>
    <source>
        <strain evidence="3 4">MMS17-SY077</strain>
    </source>
</reference>
<feature type="transmembrane region" description="Helical" evidence="2">
    <location>
        <begin position="799"/>
        <end position="819"/>
    </location>
</feature>
<evidence type="ECO:0008006" key="5">
    <source>
        <dbReference type="Google" id="ProtNLM"/>
    </source>
</evidence>
<evidence type="ECO:0000256" key="1">
    <source>
        <dbReference type="SAM" id="MobiDB-lite"/>
    </source>
</evidence>
<dbReference type="Proteomes" id="UP000438182">
    <property type="component" value="Unassembled WGS sequence"/>
</dbReference>
<proteinExistence type="predicted"/>
<feature type="compositionally biased region" description="Gly residues" evidence="1">
    <location>
        <begin position="773"/>
        <end position="791"/>
    </location>
</feature>
<feature type="compositionally biased region" description="Pro residues" evidence="1">
    <location>
        <begin position="1"/>
        <end position="31"/>
    </location>
</feature>
<keyword evidence="2" id="KW-1133">Transmembrane helix</keyword>
<feature type="compositionally biased region" description="Low complexity" evidence="1">
    <location>
        <begin position="833"/>
        <end position="848"/>
    </location>
</feature>
<keyword evidence="4" id="KW-1185">Reference proteome</keyword>
<feature type="region of interest" description="Disordered" evidence="1">
    <location>
        <begin position="827"/>
        <end position="848"/>
    </location>
</feature>